<evidence type="ECO:0000256" key="6">
    <source>
        <dbReference type="SAM" id="Coils"/>
    </source>
</evidence>
<dbReference type="CDD" id="cd03058">
    <property type="entry name" value="GST_N_Tau"/>
    <property type="match status" value="1"/>
</dbReference>
<dbReference type="InterPro" id="IPR045074">
    <property type="entry name" value="GST_C_Tau"/>
</dbReference>
<dbReference type="PANTHER" id="PTHR11260:SF753">
    <property type="entry name" value="GLUTATHIONE TRANSFERASE"/>
    <property type="match status" value="1"/>
</dbReference>
<keyword evidence="6" id="KW-0175">Coiled coil</keyword>
<dbReference type="InterPro" id="IPR040079">
    <property type="entry name" value="Glutathione_S-Trfase"/>
</dbReference>
<evidence type="ECO:0000259" key="7">
    <source>
        <dbReference type="PROSITE" id="PS50404"/>
    </source>
</evidence>
<sequence length="251" mass="28821">MITHPLLEATENQAKNQGKVKWKEKTKSSDMGCGLVDTLKRVELALRVKSIPYEYIEEDLSNKSPLLLHYNPVHKKIPVLVHNGKPLAESMIILEYIEESWKNAPRLLPEDPYQRAQTRFWASFVQQLFEAVLKLVTSKEEEHEKTIEEAYEKLEVLEKGMREFFGDGGRRIDGQNLGVLNIMVSAVLATHKANEEVFRVKIVDPERFPLMFSWVEQLNEVPLVKEVVPPHDKVVALLHFVRENGLNPSSS</sequence>
<dbReference type="SUPFAM" id="SSF47616">
    <property type="entry name" value="GST C-terminal domain-like"/>
    <property type="match status" value="1"/>
</dbReference>
<evidence type="ECO:0000313" key="10">
    <source>
        <dbReference type="Proteomes" id="UP000827721"/>
    </source>
</evidence>
<gene>
    <name evidence="9" type="ORF">JRO89_XS13G0169200</name>
</gene>
<comment type="caution">
    <text evidence="9">The sequence shown here is derived from an EMBL/GenBank/DDBJ whole genome shotgun (WGS) entry which is preliminary data.</text>
</comment>
<keyword evidence="10" id="KW-1185">Reference proteome</keyword>
<dbReference type="PROSITE" id="PS50404">
    <property type="entry name" value="GST_NTER"/>
    <property type="match status" value="1"/>
</dbReference>
<dbReference type="SFLD" id="SFLDS00019">
    <property type="entry name" value="Glutathione_Transferase_(cytos"/>
    <property type="match status" value="1"/>
</dbReference>
<proteinExistence type="inferred from homology"/>
<dbReference type="PANTHER" id="PTHR11260">
    <property type="entry name" value="GLUTATHIONE S-TRANSFERASE, GST, SUPERFAMILY, GST DOMAIN CONTAINING"/>
    <property type="match status" value="1"/>
</dbReference>
<protein>
    <recommendedName>
        <fullName evidence="1">glutathione transferase</fullName>
        <ecNumber evidence="1">2.5.1.18</ecNumber>
    </recommendedName>
</protein>
<reference evidence="9 10" key="1">
    <citation type="submission" date="2021-02" db="EMBL/GenBank/DDBJ databases">
        <title>Plant Genome Project.</title>
        <authorList>
            <person name="Zhang R.-G."/>
        </authorList>
    </citation>
    <scope>NUCLEOTIDE SEQUENCE [LARGE SCALE GENOMIC DNA]</scope>
    <source>
        <tissue evidence="9">Leaves</tissue>
    </source>
</reference>
<dbReference type="InterPro" id="IPR036282">
    <property type="entry name" value="Glutathione-S-Trfase_C_sf"/>
</dbReference>
<dbReference type="Pfam" id="PF02798">
    <property type="entry name" value="GST_N"/>
    <property type="match status" value="1"/>
</dbReference>
<dbReference type="EMBL" id="JAFEMO010000013">
    <property type="protein sequence ID" value="KAH7550308.1"/>
    <property type="molecule type" value="Genomic_DNA"/>
</dbReference>
<dbReference type="Proteomes" id="UP000827721">
    <property type="component" value="Unassembled WGS sequence"/>
</dbReference>
<evidence type="ECO:0000259" key="8">
    <source>
        <dbReference type="PROSITE" id="PS50405"/>
    </source>
</evidence>
<dbReference type="Gene3D" id="1.20.1050.10">
    <property type="match status" value="1"/>
</dbReference>
<dbReference type="InterPro" id="IPR036249">
    <property type="entry name" value="Thioredoxin-like_sf"/>
</dbReference>
<dbReference type="InterPro" id="IPR004045">
    <property type="entry name" value="Glutathione_S-Trfase_N"/>
</dbReference>
<organism evidence="9 10">
    <name type="scientific">Xanthoceras sorbifolium</name>
    <dbReference type="NCBI Taxonomy" id="99658"/>
    <lineage>
        <taxon>Eukaryota</taxon>
        <taxon>Viridiplantae</taxon>
        <taxon>Streptophyta</taxon>
        <taxon>Embryophyta</taxon>
        <taxon>Tracheophyta</taxon>
        <taxon>Spermatophyta</taxon>
        <taxon>Magnoliopsida</taxon>
        <taxon>eudicotyledons</taxon>
        <taxon>Gunneridae</taxon>
        <taxon>Pentapetalae</taxon>
        <taxon>rosids</taxon>
        <taxon>malvids</taxon>
        <taxon>Sapindales</taxon>
        <taxon>Sapindaceae</taxon>
        <taxon>Xanthoceroideae</taxon>
        <taxon>Xanthoceras</taxon>
    </lineage>
</organism>
<accession>A0ABQ8H8R1</accession>
<dbReference type="SFLD" id="SFLDG00358">
    <property type="entry name" value="Main_(cytGST)"/>
    <property type="match status" value="1"/>
</dbReference>
<feature type="domain" description="GST N-terminal" evidence="7">
    <location>
        <begin position="41"/>
        <end position="105"/>
    </location>
</feature>
<dbReference type="EC" id="2.5.1.18" evidence="1"/>
<keyword evidence="2" id="KW-0216">Detoxification</keyword>
<dbReference type="PROSITE" id="PS50405">
    <property type="entry name" value="GST_CTER"/>
    <property type="match status" value="1"/>
</dbReference>
<dbReference type="InterPro" id="IPR045073">
    <property type="entry name" value="Omega/Tau-like"/>
</dbReference>
<dbReference type="SFLD" id="SFLDG01152">
    <property type="entry name" value="Main.3:_Omega-_and_Tau-like"/>
    <property type="match status" value="1"/>
</dbReference>
<dbReference type="Gene3D" id="3.40.30.10">
    <property type="entry name" value="Glutaredoxin"/>
    <property type="match status" value="1"/>
</dbReference>
<dbReference type="CDD" id="cd03185">
    <property type="entry name" value="GST_C_Tau"/>
    <property type="match status" value="1"/>
</dbReference>
<name>A0ABQ8H8R1_9ROSI</name>
<comment type="similarity">
    <text evidence="4">Belongs to the GST superfamily. Tau family.</text>
</comment>
<keyword evidence="3" id="KW-0808">Transferase</keyword>
<feature type="coiled-coil region" evidence="6">
    <location>
        <begin position="133"/>
        <end position="160"/>
    </location>
</feature>
<comment type="catalytic activity">
    <reaction evidence="5">
        <text>RX + glutathione = an S-substituted glutathione + a halide anion + H(+)</text>
        <dbReference type="Rhea" id="RHEA:16437"/>
        <dbReference type="ChEBI" id="CHEBI:15378"/>
        <dbReference type="ChEBI" id="CHEBI:16042"/>
        <dbReference type="ChEBI" id="CHEBI:17792"/>
        <dbReference type="ChEBI" id="CHEBI:57925"/>
        <dbReference type="ChEBI" id="CHEBI:90779"/>
        <dbReference type="EC" id="2.5.1.18"/>
    </reaction>
</comment>
<evidence type="ECO:0000256" key="1">
    <source>
        <dbReference type="ARBA" id="ARBA00012452"/>
    </source>
</evidence>
<evidence type="ECO:0000256" key="3">
    <source>
        <dbReference type="ARBA" id="ARBA00022679"/>
    </source>
</evidence>
<dbReference type="InterPro" id="IPR010987">
    <property type="entry name" value="Glutathione-S-Trfase_C-like"/>
</dbReference>
<feature type="domain" description="GST C-terminal" evidence="8">
    <location>
        <begin position="111"/>
        <end position="237"/>
    </location>
</feature>
<evidence type="ECO:0000256" key="2">
    <source>
        <dbReference type="ARBA" id="ARBA00022575"/>
    </source>
</evidence>
<evidence type="ECO:0000256" key="5">
    <source>
        <dbReference type="ARBA" id="ARBA00047960"/>
    </source>
</evidence>
<evidence type="ECO:0000313" key="9">
    <source>
        <dbReference type="EMBL" id="KAH7550308.1"/>
    </source>
</evidence>
<dbReference type="SUPFAM" id="SSF52833">
    <property type="entry name" value="Thioredoxin-like"/>
    <property type="match status" value="1"/>
</dbReference>
<evidence type="ECO:0000256" key="4">
    <source>
        <dbReference type="ARBA" id="ARBA00025743"/>
    </source>
</evidence>